<keyword evidence="2" id="KW-1185">Reference proteome</keyword>
<dbReference type="Proteomes" id="UP001642464">
    <property type="component" value="Unassembled WGS sequence"/>
</dbReference>
<sequence>QLGEWARKPDSQRLPQSIRPPCQLPPGCRLGLVVRNMEDGTFQALKILHFENSLPAKEVGKFCRGTPYAIVFRQGPWALKKAVVSLIERLPGLRVAWFSLTANSKSMALRRTQSSQWAPADEELLAGIQYINDNVRAMAQNKSKGSAGAGLEHDFPIQTFSLKPFLAKTLLPLLYPLFLNYAFMFLGWPGVGKTPAIIIMTLAMGRYHKEKLDLPTLPGRRRAKSLDNFRHRVRQVHEGVFLDDPYRDKIEESQRCQGRYNDVKLAKNCCRAYASDDIQKDDEPKNDERIDITMEEFMKLVHRTFPGDKPADISDIMAMLRRTVVFVFGLSALYVRFPSEKSESPIHCIQVDDLHKDVLAEGDKLFYGKYKSGSVDKPEHYDESVGREQSMIAESMSRYLSYSKSTQYMLDINEELLECLFNIRASNIRETWLPSSQESQDESSQVLPPPVYRHVEGAAFTTHLLRPNEPERRALQVKWDLTFQRHSKMQLHTRTWMQLQLRRTTLMLMRPEEGQGPDGCEEALSLQIQAGILLLLLLRVAQSSIHLILGVNHKAVEGMQRRLECVRKKYVEKREKSIVFGKNSMWADVEGDEATLNEATPLLP</sequence>
<comment type="caution">
    <text evidence="1">The sequence shown here is derived from an EMBL/GenBank/DDBJ whole genome shotgun (WGS) entry which is preliminary data.</text>
</comment>
<proteinExistence type="predicted"/>
<evidence type="ECO:0000313" key="2">
    <source>
        <dbReference type="Proteomes" id="UP001642464"/>
    </source>
</evidence>
<reference evidence="1 2" key="1">
    <citation type="submission" date="2024-02" db="EMBL/GenBank/DDBJ databases">
        <authorList>
            <person name="Chen Y."/>
            <person name="Shah S."/>
            <person name="Dougan E. K."/>
            <person name="Thang M."/>
            <person name="Chan C."/>
        </authorList>
    </citation>
    <scope>NUCLEOTIDE SEQUENCE [LARGE SCALE GENOMIC DNA]</scope>
</reference>
<feature type="non-terminal residue" evidence="1">
    <location>
        <position position="1"/>
    </location>
</feature>
<accession>A0ABP0JP56</accession>
<protein>
    <submittedName>
        <fullName evidence="1">Uncharacterized protein</fullName>
    </submittedName>
</protein>
<evidence type="ECO:0000313" key="1">
    <source>
        <dbReference type="EMBL" id="CAK9016227.1"/>
    </source>
</evidence>
<dbReference type="EMBL" id="CAXAMM010008061">
    <property type="protein sequence ID" value="CAK9016227.1"/>
    <property type="molecule type" value="Genomic_DNA"/>
</dbReference>
<organism evidence="1 2">
    <name type="scientific">Durusdinium trenchii</name>
    <dbReference type="NCBI Taxonomy" id="1381693"/>
    <lineage>
        <taxon>Eukaryota</taxon>
        <taxon>Sar</taxon>
        <taxon>Alveolata</taxon>
        <taxon>Dinophyceae</taxon>
        <taxon>Suessiales</taxon>
        <taxon>Symbiodiniaceae</taxon>
        <taxon>Durusdinium</taxon>
    </lineage>
</organism>
<gene>
    <name evidence="1" type="ORF">SCF082_LOCUS13091</name>
</gene>
<name>A0ABP0JP56_9DINO</name>